<dbReference type="SUPFAM" id="SSF52047">
    <property type="entry name" value="RNI-like"/>
    <property type="match status" value="1"/>
</dbReference>
<name>A0A165YL91_9AGAM</name>
<dbReference type="OrthoDB" id="3266451at2759"/>
<dbReference type="EMBL" id="KV428246">
    <property type="protein sequence ID" value="KZT33363.1"/>
    <property type="molecule type" value="Genomic_DNA"/>
</dbReference>
<evidence type="ECO:0008006" key="3">
    <source>
        <dbReference type="Google" id="ProtNLM"/>
    </source>
</evidence>
<gene>
    <name evidence="1" type="ORF">SISSUDRAFT_1054301</name>
</gene>
<sequence length="554" mass="61901">MNGNRGNPRAPSAHELELQTSMHELLKALERTLTHARQVDNSLNTDLAPVLRDTAMHSRLASSALYRISNMLTPIGRLPDDVLAEILLSAVEERVVNGYINDPCRWEYLMHVCSRWSALMRADSRFWTSIDFDWNQTTIERHLSLTKDSLLSLRIPTFGLPLLEFKHLLLPGIGRAKEIQIKNSQFFAYDCPHTFTIASTPSRTSKIDSDGLLLKEDAFAGIQCSADFLIASAPHLSKLLVRCEHPGISGNRPHFLPPLQHLSSLTSLELYDCALNNKWNKIFPSSLHRLCIANRMFDFGKPKVDIIDIIRLLEHCPDLNSLEITGTSIVSTSDAFTPTKKGTVCARQLRSLTVSDMLTSEWDLLVLFVQLPSLSELHNTIAFAHQLPSLPAHLCERMGEASSATLKFWTDCNTYTYSGTQTATGLAFKHVLSIVWKDRALHPFISKPDWTQVVEQSITHFTQLKCVAIDIDAHCFGSCRKMSLQWYPLLKSLSTLTSLDIQGTIEVEFFGALMGSTLFGFPTSIACPGLISLLIQSSSHMIETINAKSRGIDP</sequence>
<dbReference type="AlphaFoldDB" id="A0A165YL91"/>
<protein>
    <recommendedName>
        <fullName evidence="3">F-box domain-containing protein</fullName>
    </recommendedName>
</protein>
<reference evidence="1 2" key="1">
    <citation type="journal article" date="2016" name="Mol. Biol. Evol.">
        <title>Comparative Genomics of Early-Diverging Mushroom-Forming Fungi Provides Insights into the Origins of Lignocellulose Decay Capabilities.</title>
        <authorList>
            <person name="Nagy L.G."/>
            <person name="Riley R."/>
            <person name="Tritt A."/>
            <person name="Adam C."/>
            <person name="Daum C."/>
            <person name="Floudas D."/>
            <person name="Sun H."/>
            <person name="Yadav J.S."/>
            <person name="Pangilinan J."/>
            <person name="Larsson K.H."/>
            <person name="Matsuura K."/>
            <person name="Barry K."/>
            <person name="Labutti K."/>
            <person name="Kuo R."/>
            <person name="Ohm R.A."/>
            <person name="Bhattacharya S.S."/>
            <person name="Shirouzu T."/>
            <person name="Yoshinaga Y."/>
            <person name="Martin F.M."/>
            <person name="Grigoriev I.V."/>
            <person name="Hibbett D.S."/>
        </authorList>
    </citation>
    <scope>NUCLEOTIDE SEQUENCE [LARGE SCALE GENOMIC DNA]</scope>
    <source>
        <strain evidence="1 2">HHB10207 ss-3</strain>
    </source>
</reference>
<accession>A0A165YL91</accession>
<evidence type="ECO:0000313" key="1">
    <source>
        <dbReference type="EMBL" id="KZT33363.1"/>
    </source>
</evidence>
<dbReference type="Proteomes" id="UP000076798">
    <property type="component" value="Unassembled WGS sequence"/>
</dbReference>
<dbReference type="InterPro" id="IPR032675">
    <property type="entry name" value="LRR_dom_sf"/>
</dbReference>
<keyword evidence="2" id="KW-1185">Reference proteome</keyword>
<proteinExistence type="predicted"/>
<dbReference type="Gene3D" id="3.80.10.10">
    <property type="entry name" value="Ribonuclease Inhibitor"/>
    <property type="match status" value="1"/>
</dbReference>
<evidence type="ECO:0000313" key="2">
    <source>
        <dbReference type="Proteomes" id="UP000076798"/>
    </source>
</evidence>
<organism evidence="1 2">
    <name type="scientific">Sistotremastrum suecicum HHB10207 ss-3</name>
    <dbReference type="NCBI Taxonomy" id="1314776"/>
    <lineage>
        <taxon>Eukaryota</taxon>
        <taxon>Fungi</taxon>
        <taxon>Dikarya</taxon>
        <taxon>Basidiomycota</taxon>
        <taxon>Agaricomycotina</taxon>
        <taxon>Agaricomycetes</taxon>
        <taxon>Sistotremastrales</taxon>
        <taxon>Sistotremastraceae</taxon>
        <taxon>Sistotremastrum</taxon>
    </lineage>
</organism>